<evidence type="ECO:0000313" key="11">
    <source>
        <dbReference type="Proteomes" id="UP000030129"/>
    </source>
</evidence>
<feature type="domain" description="Cytidylate kinase" evidence="9">
    <location>
        <begin position="7"/>
        <end position="225"/>
    </location>
</feature>
<dbReference type="Pfam" id="PF02224">
    <property type="entry name" value="Cytidylate_kin"/>
    <property type="match status" value="1"/>
</dbReference>
<dbReference type="GO" id="GO:0006220">
    <property type="term" value="P:pyrimidine nucleotide metabolic process"/>
    <property type="evidence" value="ECO:0007669"/>
    <property type="project" value="UniProtKB-UniRule"/>
</dbReference>
<keyword evidence="11" id="KW-1185">Reference proteome</keyword>
<dbReference type="PANTHER" id="PTHR21299:SF2">
    <property type="entry name" value="CYTIDYLATE KINASE"/>
    <property type="match status" value="1"/>
</dbReference>
<evidence type="ECO:0000256" key="1">
    <source>
        <dbReference type="ARBA" id="ARBA00009427"/>
    </source>
</evidence>
<dbReference type="SUPFAM" id="SSF52540">
    <property type="entry name" value="P-loop containing nucleoside triphosphate hydrolases"/>
    <property type="match status" value="1"/>
</dbReference>
<gene>
    <name evidence="8" type="primary">cmk</name>
    <name evidence="10" type="ORF">Q763_12340</name>
</gene>
<comment type="similarity">
    <text evidence="1 8">Belongs to the cytidylate kinase family. Type 1 subfamily.</text>
</comment>
<keyword evidence="4 8" id="KW-0418">Kinase</keyword>
<comment type="catalytic activity">
    <reaction evidence="6 8">
        <text>dCMP + ATP = dCDP + ADP</text>
        <dbReference type="Rhea" id="RHEA:25094"/>
        <dbReference type="ChEBI" id="CHEBI:30616"/>
        <dbReference type="ChEBI" id="CHEBI:57566"/>
        <dbReference type="ChEBI" id="CHEBI:58593"/>
        <dbReference type="ChEBI" id="CHEBI:456216"/>
        <dbReference type="EC" id="2.7.4.25"/>
    </reaction>
</comment>
<dbReference type="eggNOG" id="COG0283">
    <property type="taxonomic scope" value="Bacteria"/>
</dbReference>
<proteinExistence type="inferred from homology"/>
<dbReference type="GO" id="GO:0036430">
    <property type="term" value="F:CMP kinase activity"/>
    <property type="evidence" value="ECO:0007669"/>
    <property type="project" value="RHEA"/>
</dbReference>
<dbReference type="EC" id="2.7.4.25" evidence="8"/>
<reference evidence="10 11" key="1">
    <citation type="submission" date="2013-09" db="EMBL/GenBank/DDBJ databases">
        <authorList>
            <person name="Zeng Z."/>
            <person name="Chen C."/>
        </authorList>
    </citation>
    <scope>NUCLEOTIDE SEQUENCE [LARGE SCALE GENOMIC DNA]</scope>
    <source>
        <strain evidence="10 11">F44-8</strain>
    </source>
</reference>
<evidence type="ECO:0000256" key="3">
    <source>
        <dbReference type="ARBA" id="ARBA00022741"/>
    </source>
</evidence>
<dbReference type="EMBL" id="JRLV01000015">
    <property type="protein sequence ID" value="KGO79633.1"/>
    <property type="molecule type" value="Genomic_DNA"/>
</dbReference>
<protein>
    <recommendedName>
        <fullName evidence="8">Cytidylate kinase</fullName>
        <shortName evidence="8">CK</shortName>
        <ecNumber evidence="8">2.7.4.25</ecNumber>
    </recommendedName>
    <alternativeName>
        <fullName evidence="8">Cytidine monophosphate kinase</fullName>
        <shortName evidence="8">CMP kinase</shortName>
    </alternativeName>
</protein>
<dbReference type="GO" id="GO:0036431">
    <property type="term" value="F:dCMP kinase activity"/>
    <property type="evidence" value="ECO:0007669"/>
    <property type="project" value="InterPro"/>
</dbReference>
<feature type="binding site" evidence="8">
    <location>
        <begin position="11"/>
        <end position="19"/>
    </location>
    <ligand>
        <name>ATP</name>
        <dbReference type="ChEBI" id="CHEBI:30616"/>
    </ligand>
</feature>
<evidence type="ECO:0000259" key="9">
    <source>
        <dbReference type="Pfam" id="PF02224"/>
    </source>
</evidence>
<dbReference type="InterPro" id="IPR011994">
    <property type="entry name" value="Cytidylate_kinase_dom"/>
</dbReference>
<dbReference type="CDD" id="cd02020">
    <property type="entry name" value="CMPK"/>
    <property type="match status" value="1"/>
</dbReference>
<dbReference type="AlphaFoldDB" id="A0A0A2LKB6"/>
<keyword evidence="5 8" id="KW-0067">ATP-binding</keyword>
<dbReference type="HAMAP" id="MF_00238">
    <property type="entry name" value="Cytidyl_kinase_type1"/>
    <property type="match status" value="1"/>
</dbReference>
<accession>A0A0A2LKB6</accession>
<evidence type="ECO:0000256" key="2">
    <source>
        <dbReference type="ARBA" id="ARBA00022679"/>
    </source>
</evidence>
<comment type="catalytic activity">
    <reaction evidence="7 8">
        <text>CMP + ATP = CDP + ADP</text>
        <dbReference type="Rhea" id="RHEA:11600"/>
        <dbReference type="ChEBI" id="CHEBI:30616"/>
        <dbReference type="ChEBI" id="CHEBI:58069"/>
        <dbReference type="ChEBI" id="CHEBI:60377"/>
        <dbReference type="ChEBI" id="CHEBI:456216"/>
        <dbReference type="EC" id="2.7.4.25"/>
    </reaction>
</comment>
<dbReference type="PANTHER" id="PTHR21299">
    <property type="entry name" value="CYTIDYLATE KINASE/PANTOATE-BETA-ALANINE LIGASE"/>
    <property type="match status" value="1"/>
</dbReference>
<evidence type="ECO:0000256" key="5">
    <source>
        <dbReference type="ARBA" id="ARBA00022840"/>
    </source>
</evidence>
<comment type="subcellular location">
    <subcellularLocation>
        <location evidence="8">Cytoplasm</location>
    </subcellularLocation>
</comment>
<dbReference type="Gene3D" id="3.40.50.300">
    <property type="entry name" value="P-loop containing nucleotide triphosphate hydrolases"/>
    <property type="match status" value="1"/>
</dbReference>
<dbReference type="GO" id="GO:0015949">
    <property type="term" value="P:nucleobase-containing small molecule interconversion"/>
    <property type="evidence" value="ECO:0007669"/>
    <property type="project" value="TreeGrafter"/>
</dbReference>
<evidence type="ECO:0000256" key="4">
    <source>
        <dbReference type="ARBA" id="ARBA00022777"/>
    </source>
</evidence>
<sequence length="232" mass="26477">MDKKITIAIDGFSSTGKSTLAKQLARHLGYVYVDTGAMYRAVTLYAMQNGLIGNDFFNREGLIEHLDDVTLQFLYNPVLEFAEMYLNEVNVEKEIRTLAVSQLVSRVAEVPQVRHKLVEQQKHMGEAKGVVMDGRDIGTVVFPNAELKIFMNASPETRAQRRFKELTELGQVVTYDEVYKNVVERDYMDTHREDSPLVKADDAIEMDNSNITKQEQLQKVIDIVNKMLNEQV</sequence>
<name>A0A0A2LKB6_9FLAO</name>
<dbReference type="STRING" id="1406840.Q763_12340"/>
<evidence type="ECO:0000256" key="8">
    <source>
        <dbReference type="HAMAP-Rule" id="MF_00238"/>
    </source>
</evidence>
<dbReference type="GO" id="GO:0005829">
    <property type="term" value="C:cytosol"/>
    <property type="evidence" value="ECO:0007669"/>
    <property type="project" value="TreeGrafter"/>
</dbReference>
<organism evidence="10 11">
    <name type="scientific">Flavobacterium beibuense F44-8</name>
    <dbReference type="NCBI Taxonomy" id="1406840"/>
    <lineage>
        <taxon>Bacteria</taxon>
        <taxon>Pseudomonadati</taxon>
        <taxon>Bacteroidota</taxon>
        <taxon>Flavobacteriia</taxon>
        <taxon>Flavobacteriales</taxon>
        <taxon>Flavobacteriaceae</taxon>
        <taxon>Flavobacterium</taxon>
    </lineage>
</organism>
<evidence type="ECO:0000256" key="7">
    <source>
        <dbReference type="ARBA" id="ARBA00048478"/>
    </source>
</evidence>
<evidence type="ECO:0000256" key="6">
    <source>
        <dbReference type="ARBA" id="ARBA00047615"/>
    </source>
</evidence>
<keyword evidence="3 8" id="KW-0547">Nucleotide-binding</keyword>
<dbReference type="RefSeq" id="WP_035134646.1">
    <property type="nucleotide sequence ID" value="NZ_JRLV01000015.1"/>
</dbReference>
<dbReference type="InterPro" id="IPR003136">
    <property type="entry name" value="Cytidylate_kin"/>
</dbReference>
<dbReference type="InterPro" id="IPR027417">
    <property type="entry name" value="P-loop_NTPase"/>
</dbReference>
<dbReference type="GO" id="GO:0005524">
    <property type="term" value="F:ATP binding"/>
    <property type="evidence" value="ECO:0007669"/>
    <property type="project" value="UniProtKB-UniRule"/>
</dbReference>
<keyword evidence="8" id="KW-0963">Cytoplasm</keyword>
<keyword evidence="2 8" id="KW-0808">Transferase</keyword>
<evidence type="ECO:0000313" key="10">
    <source>
        <dbReference type="EMBL" id="KGO79633.1"/>
    </source>
</evidence>
<dbReference type="Proteomes" id="UP000030129">
    <property type="component" value="Unassembled WGS sequence"/>
</dbReference>
<dbReference type="NCBIfam" id="TIGR00017">
    <property type="entry name" value="cmk"/>
    <property type="match status" value="1"/>
</dbReference>
<comment type="caution">
    <text evidence="10">The sequence shown here is derived from an EMBL/GenBank/DDBJ whole genome shotgun (WGS) entry which is preliminary data.</text>
</comment>